<dbReference type="Gene3D" id="2.40.30.60">
    <property type="entry name" value="RimM"/>
    <property type="match status" value="1"/>
</dbReference>
<dbReference type="Pfam" id="PF24986">
    <property type="entry name" value="PRC_RimM"/>
    <property type="match status" value="1"/>
</dbReference>
<dbReference type="HAMAP" id="MF_00014">
    <property type="entry name" value="Ribosome_mat_RimM"/>
    <property type="match status" value="1"/>
</dbReference>
<keyword evidence="1 5" id="KW-0963">Cytoplasm</keyword>
<dbReference type="PANTHER" id="PTHR33692:SF1">
    <property type="entry name" value="RIBOSOME MATURATION FACTOR RIMM"/>
    <property type="match status" value="1"/>
</dbReference>
<evidence type="ECO:0000256" key="2">
    <source>
        <dbReference type="ARBA" id="ARBA00022517"/>
    </source>
</evidence>
<dbReference type="OrthoDB" id="9810331at2"/>
<dbReference type="SUPFAM" id="SSF50447">
    <property type="entry name" value="Translation proteins"/>
    <property type="match status" value="1"/>
</dbReference>
<keyword evidence="2 5" id="KW-0690">Ribosome biogenesis</keyword>
<dbReference type="InterPro" id="IPR056792">
    <property type="entry name" value="PRC_RimM"/>
</dbReference>
<dbReference type="GO" id="GO:0042274">
    <property type="term" value="P:ribosomal small subunit biogenesis"/>
    <property type="evidence" value="ECO:0007669"/>
    <property type="project" value="UniProtKB-UniRule"/>
</dbReference>
<accession>A0A0P7C4H7</accession>
<gene>
    <name evidence="5" type="primary">rimM</name>
    <name evidence="8" type="ORF">AFM12_02960</name>
</gene>
<dbReference type="GO" id="GO:0005840">
    <property type="term" value="C:ribosome"/>
    <property type="evidence" value="ECO:0007669"/>
    <property type="project" value="InterPro"/>
</dbReference>
<comment type="domain">
    <text evidence="5">The PRC barrel domain binds ribosomal protein uS19.</text>
</comment>
<dbReference type="Proteomes" id="UP000050454">
    <property type="component" value="Unassembled WGS sequence"/>
</dbReference>
<evidence type="ECO:0000259" key="7">
    <source>
        <dbReference type="Pfam" id="PF24986"/>
    </source>
</evidence>
<dbReference type="GO" id="GO:0006364">
    <property type="term" value="P:rRNA processing"/>
    <property type="evidence" value="ECO:0007669"/>
    <property type="project" value="UniProtKB-UniRule"/>
</dbReference>
<evidence type="ECO:0000313" key="9">
    <source>
        <dbReference type="Proteomes" id="UP000050454"/>
    </source>
</evidence>
<evidence type="ECO:0000313" key="8">
    <source>
        <dbReference type="EMBL" id="KPM49576.1"/>
    </source>
</evidence>
<dbReference type="EMBL" id="LGTQ01000005">
    <property type="protein sequence ID" value="KPM49576.1"/>
    <property type="molecule type" value="Genomic_DNA"/>
</dbReference>
<evidence type="ECO:0000256" key="1">
    <source>
        <dbReference type="ARBA" id="ARBA00022490"/>
    </source>
</evidence>
<dbReference type="GO" id="GO:0005737">
    <property type="term" value="C:cytoplasm"/>
    <property type="evidence" value="ECO:0007669"/>
    <property type="project" value="UniProtKB-SubCell"/>
</dbReference>
<dbReference type="STRING" id="1605367.AFM12_02960"/>
<dbReference type="PANTHER" id="PTHR33692">
    <property type="entry name" value="RIBOSOME MATURATION FACTOR RIMM"/>
    <property type="match status" value="1"/>
</dbReference>
<feature type="domain" description="RimM N-terminal" evidence="6">
    <location>
        <begin position="9"/>
        <end position="87"/>
    </location>
</feature>
<feature type="domain" description="Ribosome maturation factor RimM PRC barrel" evidence="7">
    <location>
        <begin position="103"/>
        <end position="170"/>
    </location>
</feature>
<comment type="subcellular location">
    <subcellularLocation>
        <location evidence="5">Cytoplasm</location>
    </subcellularLocation>
</comment>
<evidence type="ECO:0000256" key="5">
    <source>
        <dbReference type="HAMAP-Rule" id="MF_00014"/>
    </source>
</evidence>
<keyword evidence="4 5" id="KW-0143">Chaperone</keyword>
<evidence type="ECO:0000256" key="4">
    <source>
        <dbReference type="ARBA" id="ARBA00023186"/>
    </source>
</evidence>
<dbReference type="AlphaFoldDB" id="A0A0P7C4H7"/>
<dbReference type="GO" id="GO:0043022">
    <property type="term" value="F:ribosome binding"/>
    <property type="evidence" value="ECO:0007669"/>
    <property type="project" value="InterPro"/>
</dbReference>
<comment type="similarity">
    <text evidence="5">Belongs to the RimM family.</text>
</comment>
<comment type="subunit">
    <text evidence="5">Binds ribosomal protein uS19.</text>
</comment>
<name>A0A0P7C4H7_9BACT</name>
<keyword evidence="9" id="KW-1185">Reference proteome</keyword>
<dbReference type="NCBIfam" id="TIGR02273">
    <property type="entry name" value="16S_RimM"/>
    <property type="match status" value="1"/>
</dbReference>
<dbReference type="RefSeq" id="WP_055143779.1">
    <property type="nucleotide sequence ID" value="NZ_JXSZ01000005.1"/>
</dbReference>
<dbReference type="InterPro" id="IPR009000">
    <property type="entry name" value="Transl_B-barrel_sf"/>
</dbReference>
<evidence type="ECO:0000259" key="6">
    <source>
        <dbReference type="Pfam" id="PF01782"/>
    </source>
</evidence>
<protein>
    <recommendedName>
        <fullName evidence="5">Ribosome maturation factor RimM</fullName>
    </recommendedName>
</protein>
<dbReference type="InterPro" id="IPR002676">
    <property type="entry name" value="RimM_N"/>
</dbReference>
<dbReference type="InterPro" id="IPR011033">
    <property type="entry name" value="PRC_barrel-like_sf"/>
</dbReference>
<comment type="caution">
    <text evidence="8">The sequence shown here is derived from an EMBL/GenBank/DDBJ whole genome shotgun (WGS) entry which is preliminary data.</text>
</comment>
<evidence type="ECO:0000256" key="3">
    <source>
        <dbReference type="ARBA" id="ARBA00022552"/>
    </source>
</evidence>
<dbReference type="InterPro" id="IPR036976">
    <property type="entry name" value="RimM_N_sf"/>
</dbReference>
<keyword evidence="3 5" id="KW-0698">rRNA processing</keyword>
<proteinExistence type="inferred from homology"/>
<organism evidence="8 9">
    <name type="scientific">Jiulongibacter sediminis</name>
    <dbReference type="NCBI Taxonomy" id="1605367"/>
    <lineage>
        <taxon>Bacteria</taxon>
        <taxon>Pseudomonadati</taxon>
        <taxon>Bacteroidota</taxon>
        <taxon>Cytophagia</taxon>
        <taxon>Cytophagales</taxon>
        <taxon>Leadbetterellaceae</taxon>
        <taxon>Jiulongibacter</taxon>
    </lineage>
</organism>
<dbReference type="SUPFAM" id="SSF50346">
    <property type="entry name" value="PRC-barrel domain"/>
    <property type="match status" value="1"/>
</dbReference>
<reference evidence="8 9" key="1">
    <citation type="submission" date="2015-07" db="EMBL/GenBank/DDBJ databases">
        <title>The draft genome sequence of Leadbetterella sp. JN14-9.</title>
        <authorList>
            <person name="Liu Y."/>
            <person name="Du J."/>
            <person name="Shao Z."/>
        </authorList>
    </citation>
    <scope>NUCLEOTIDE SEQUENCE [LARGE SCALE GENOMIC DNA]</scope>
    <source>
        <strain evidence="8 9">JN14-9</strain>
    </source>
</reference>
<comment type="function">
    <text evidence="5">An accessory protein needed during the final step in the assembly of 30S ribosomal subunit, possibly for assembly of the head region. Essential for efficient processing of 16S rRNA. May be needed both before and after RbfA during the maturation of 16S rRNA. It has affinity for free ribosomal 30S subunits but not for 70S ribosomes.</text>
</comment>
<sequence length="176" mass="20163">MTTEDCYFLGKITQTHGLKGEVILWLDVDEPDLYAEMDSVFLKFGKELVPYFIENIQIRGKKSIAKFEDIDTIEQTESIINKELFLPLYTLPELDDQTSFYYHEIIGFELKSENDGEILGTVSSVYEGSGQDLLAFEFKGKEVLVPISDDIVKTIDREKKQLSVDLPDGLIDLYME</sequence>
<dbReference type="InterPro" id="IPR011961">
    <property type="entry name" value="RimM"/>
</dbReference>
<dbReference type="Pfam" id="PF01782">
    <property type="entry name" value="RimM"/>
    <property type="match status" value="1"/>
</dbReference>
<dbReference type="Gene3D" id="2.30.30.240">
    <property type="entry name" value="PRC-barrel domain"/>
    <property type="match status" value="1"/>
</dbReference>